<dbReference type="Proteomes" id="UP000077266">
    <property type="component" value="Unassembled WGS sequence"/>
</dbReference>
<gene>
    <name evidence="1" type="ORF">EXIGLDRAFT_833279</name>
</gene>
<proteinExistence type="predicted"/>
<dbReference type="AlphaFoldDB" id="A0A166B0N7"/>
<accession>A0A166B0N7</accession>
<sequence length="368" mass="40937">MPQIDFPTLGDFRHARGRFVVVELDVETSLDAFCDRTLAEENPQIRTVKRLAIVKIASLLNSARLRALRLTLHLVGVGLPDPAFASIPVHPSSFNPKDRPALVPSAPLPFVDAYVHTAYTLDCTISRVYTDNPSDTTISRSDNTQLITHNFADFLELQEMQREYEDVDDEAYSDVGSQCDSTSCSAHTTASEARSDFLDKSGEAYFRMWLDLSVLEELGEPHTVRDELAHLRSLQKASMMRRVQAFETNCLRVDQWRGDVSSNGAASNNREEELDCTTSTLEEYSVQSGYSEQIDIPASPSRPHFTSFGTPSLDLSICDGSPGISRPTLELPTARMDSVENRSTSSHRRHLGGLLSGLSRRLCFLLGY</sequence>
<evidence type="ECO:0000313" key="1">
    <source>
        <dbReference type="EMBL" id="KZV96859.1"/>
    </source>
</evidence>
<keyword evidence="2" id="KW-1185">Reference proteome</keyword>
<name>A0A166B0N7_EXIGL</name>
<protein>
    <submittedName>
        <fullName evidence="1">Uncharacterized protein</fullName>
    </submittedName>
</protein>
<reference evidence="1 2" key="1">
    <citation type="journal article" date="2016" name="Mol. Biol. Evol.">
        <title>Comparative Genomics of Early-Diverging Mushroom-Forming Fungi Provides Insights into the Origins of Lignocellulose Decay Capabilities.</title>
        <authorList>
            <person name="Nagy L.G."/>
            <person name="Riley R."/>
            <person name="Tritt A."/>
            <person name="Adam C."/>
            <person name="Daum C."/>
            <person name="Floudas D."/>
            <person name="Sun H."/>
            <person name="Yadav J.S."/>
            <person name="Pangilinan J."/>
            <person name="Larsson K.H."/>
            <person name="Matsuura K."/>
            <person name="Barry K."/>
            <person name="Labutti K."/>
            <person name="Kuo R."/>
            <person name="Ohm R.A."/>
            <person name="Bhattacharya S.S."/>
            <person name="Shirouzu T."/>
            <person name="Yoshinaga Y."/>
            <person name="Martin F.M."/>
            <person name="Grigoriev I.V."/>
            <person name="Hibbett D.S."/>
        </authorList>
    </citation>
    <scope>NUCLEOTIDE SEQUENCE [LARGE SCALE GENOMIC DNA]</scope>
    <source>
        <strain evidence="1 2">HHB12029</strain>
    </source>
</reference>
<dbReference type="InParanoid" id="A0A166B0N7"/>
<organism evidence="1 2">
    <name type="scientific">Exidia glandulosa HHB12029</name>
    <dbReference type="NCBI Taxonomy" id="1314781"/>
    <lineage>
        <taxon>Eukaryota</taxon>
        <taxon>Fungi</taxon>
        <taxon>Dikarya</taxon>
        <taxon>Basidiomycota</taxon>
        <taxon>Agaricomycotina</taxon>
        <taxon>Agaricomycetes</taxon>
        <taxon>Auriculariales</taxon>
        <taxon>Exidiaceae</taxon>
        <taxon>Exidia</taxon>
    </lineage>
</organism>
<evidence type="ECO:0000313" key="2">
    <source>
        <dbReference type="Proteomes" id="UP000077266"/>
    </source>
</evidence>
<dbReference type="EMBL" id="KV425937">
    <property type="protein sequence ID" value="KZV96859.1"/>
    <property type="molecule type" value="Genomic_DNA"/>
</dbReference>